<feature type="compositionally biased region" description="Basic and acidic residues" evidence="1">
    <location>
        <begin position="280"/>
        <end position="295"/>
    </location>
</feature>
<feature type="region of interest" description="Disordered" evidence="1">
    <location>
        <begin position="191"/>
        <end position="263"/>
    </location>
</feature>
<dbReference type="EMBL" id="AZBU02000005">
    <property type="protein sequence ID" value="TKR77357.1"/>
    <property type="molecule type" value="Genomic_DNA"/>
</dbReference>
<feature type="compositionally biased region" description="Pro residues" evidence="1">
    <location>
        <begin position="342"/>
        <end position="355"/>
    </location>
</feature>
<feature type="region of interest" description="Disordered" evidence="1">
    <location>
        <begin position="1"/>
        <end position="77"/>
    </location>
</feature>
<feature type="compositionally biased region" description="Polar residues" evidence="1">
    <location>
        <begin position="13"/>
        <end position="24"/>
    </location>
</feature>
<name>A0A4U5N4C9_STECR</name>
<feature type="region of interest" description="Disordered" evidence="1">
    <location>
        <begin position="94"/>
        <end position="122"/>
    </location>
</feature>
<reference evidence="2 3" key="2">
    <citation type="journal article" date="2019" name="G3 (Bethesda)">
        <title>Hybrid Assembly of the Genome of the Entomopathogenic Nematode Steinernema carpocapsae Identifies the X-Chromosome.</title>
        <authorList>
            <person name="Serra L."/>
            <person name="Macchietto M."/>
            <person name="Macias-Munoz A."/>
            <person name="McGill C.J."/>
            <person name="Rodriguez I.M."/>
            <person name="Rodriguez B."/>
            <person name="Murad R."/>
            <person name="Mortazavi A."/>
        </authorList>
    </citation>
    <scope>NUCLEOTIDE SEQUENCE [LARGE SCALE GENOMIC DNA]</scope>
    <source>
        <strain evidence="2 3">ALL</strain>
    </source>
</reference>
<accession>A0A4U5N4C9</accession>
<evidence type="ECO:0000313" key="2">
    <source>
        <dbReference type="EMBL" id="TKR77357.1"/>
    </source>
</evidence>
<feature type="region of interest" description="Disordered" evidence="1">
    <location>
        <begin position="280"/>
        <end position="421"/>
    </location>
</feature>
<evidence type="ECO:0000256" key="1">
    <source>
        <dbReference type="SAM" id="MobiDB-lite"/>
    </source>
</evidence>
<sequence>MDFDFDELLREAGSNTSHAKQRINQIDDVSRKDKQKSMKSLAQQRKVHKEEMRRRAPAPPEPPKFVIPKKKKEEDSKALNANVQAFLRRKEEAKLQKMRQEKEDREELIKHRMKESGGRASKKIAKHFGLDALQMQKKYGHDRDHEVVLERNAIREKEELETLADGLRGGVYRALAKNKVALDKCAEVRAERKEPFRVGTRKSNSILGLNSRSVKGESYKEPAPYTPGSKVGDKRKSAPGSSSAPLKKRPPPSSLDFDDLMRQASDNKGVDAAAIIKKQKMDKLAAQKQEVRDLFEGPPRPKAIAPPMEKSKPSSSLMSKSRMPPPSSRMPPPSSRIAPPSSRMPPPSSRMPPPSSSSSQRRPEPPSAARPSKSAPITSSRSMGSSRPDSVRQKPLPPKVEKKAPPPEPDRQMSNVLVPGKRYLPGDARYQAAVDAGLIKPVSKGSANGRPSSSVSRPPARPDRPIGMGRPTPSSMGSSRPAPSSQIRKPGSSSRDLPSARPRSPVRHVRDYDKPRSHQVDRRRDYDDRRGGHCDRRREYDDYDRPRNSFIGNSDDEFGDDYDEEYDSEMDDFIDDTEIEDFQHRELEDTLKLINRNYDKKKWRYNEMTIDERGMQASYRDISAKNNTAPRLECTKTYGKLNAAAPPSSPSSAFIRLLPEFT</sequence>
<feature type="compositionally biased region" description="Polar residues" evidence="1">
    <location>
        <begin position="201"/>
        <end position="213"/>
    </location>
</feature>
<feature type="compositionally biased region" description="Acidic residues" evidence="1">
    <location>
        <begin position="554"/>
        <end position="564"/>
    </location>
</feature>
<feature type="compositionally biased region" description="Low complexity" evidence="1">
    <location>
        <begin position="473"/>
        <end position="485"/>
    </location>
</feature>
<dbReference type="AlphaFoldDB" id="A0A4U5N4C9"/>
<reference evidence="2 3" key="1">
    <citation type="journal article" date="2015" name="Genome Biol.">
        <title>Comparative genomics of Steinernema reveals deeply conserved gene regulatory networks.</title>
        <authorList>
            <person name="Dillman A.R."/>
            <person name="Macchietto M."/>
            <person name="Porter C.F."/>
            <person name="Rogers A."/>
            <person name="Williams B."/>
            <person name="Antoshechkin I."/>
            <person name="Lee M.M."/>
            <person name="Goodwin Z."/>
            <person name="Lu X."/>
            <person name="Lewis E.E."/>
            <person name="Goodrich-Blair H."/>
            <person name="Stock S.P."/>
            <person name="Adams B.J."/>
            <person name="Sternberg P.W."/>
            <person name="Mortazavi A."/>
        </authorList>
    </citation>
    <scope>NUCLEOTIDE SEQUENCE [LARGE SCALE GENOMIC DNA]</scope>
    <source>
        <strain evidence="2 3">ALL</strain>
    </source>
</reference>
<feature type="compositionally biased region" description="Basic and acidic residues" evidence="1">
    <location>
        <begin position="508"/>
        <end position="547"/>
    </location>
</feature>
<keyword evidence="3" id="KW-1185">Reference proteome</keyword>
<organism evidence="2 3">
    <name type="scientific">Steinernema carpocapsae</name>
    <name type="common">Entomopathogenic nematode</name>
    <dbReference type="NCBI Taxonomy" id="34508"/>
    <lineage>
        <taxon>Eukaryota</taxon>
        <taxon>Metazoa</taxon>
        <taxon>Ecdysozoa</taxon>
        <taxon>Nematoda</taxon>
        <taxon>Chromadorea</taxon>
        <taxon>Rhabditida</taxon>
        <taxon>Tylenchina</taxon>
        <taxon>Panagrolaimomorpha</taxon>
        <taxon>Strongyloidoidea</taxon>
        <taxon>Steinernematidae</taxon>
        <taxon>Steinernema</taxon>
    </lineage>
</organism>
<comment type="caution">
    <text evidence="2">The sequence shown here is derived from an EMBL/GenBank/DDBJ whole genome shotgun (WGS) entry which is preliminary data.</text>
</comment>
<proteinExistence type="predicted"/>
<dbReference type="STRING" id="34508.A0A4U5N4C9"/>
<evidence type="ECO:0000313" key="3">
    <source>
        <dbReference type="Proteomes" id="UP000298663"/>
    </source>
</evidence>
<evidence type="ECO:0008006" key="4">
    <source>
        <dbReference type="Google" id="ProtNLM"/>
    </source>
</evidence>
<feature type="compositionally biased region" description="Basic and acidic residues" evidence="1">
    <location>
        <begin position="94"/>
        <end position="117"/>
    </location>
</feature>
<feature type="region of interest" description="Disordered" evidence="1">
    <location>
        <begin position="441"/>
        <end position="564"/>
    </location>
</feature>
<dbReference type="Proteomes" id="UP000298663">
    <property type="component" value="Unassembled WGS sequence"/>
</dbReference>
<feature type="compositionally biased region" description="Low complexity" evidence="1">
    <location>
        <begin position="313"/>
        <end position="322"/>
    </location>
</feature>
<feature type="compositionally biased region" description="Basic and acidic residues" evidence="1">
    <location>
        <begin position="399"/>
        <end position="411"/>
    </location>
</feature>
<gene>
    <name evidence="2" type="ORF">L596_018350</name>
</gene>
<protein>
    <recommendedName>
        <fullName evidence="4">Protein SPT2 homolog</fullName>
    </recommendedName>
</protein>
<dbReference type="OrthoDB" id="5871802at2759"/>
<feature type="compositionally biased region" description="Low complexity" evidence="1">
    <location>
        <begin position="367"/>
        <end position="388"/>
    </location>
</feature>
<feature type="compositionally biased region" description="Pro residues" evidence="1">
    <location>
        <begin position="323"/>
        <end position="334"/>
    </location>
</feature>